<dbReference type="RefSeq" id="WP_140996334.1">
    <property type="nucleotide sequence ID" value="NZ_VDCZ01000001.1"/>
</dbReference>
<sequence length="129" mass="14464">MKKTLFIWILKLVAVIILLQTLYFKFSDAPESVYIFSTLNAEPFGRIASGIIELIASILILIPRTTFLGAVLGVLTMFGAILSHLTLLGIEVQNDGGTLFVLAVLTFMACLLLVYFYKNDFVKLRQFRI</sequence>
<feature type="transmembrane region" description="Helical" evidence="1">
    <location>
        <begin position="5"/>
        <end position="24"/>
    </location>
</feature>
<comment type="caution">
    <text evidence="2">The sequence shown here is derived from an EMBL/GenBank/DDBJ whole genome shotgun (WGS) entry which is preliminary data.</text>
</comment>
<organism evidence="2 3">
    <name type="scientific">Flavobacterium profundi</name>
    <dbReference type="NCBI Taxonomy" id="1774945"/>
    <lineage>
        <taxon>Bacteria</taxon>
        <taxon>Pseudomonadati</taxon>
        <taxon>Bacteroidota</taxon>
        <taxon>Flavobacteriia</taxon>
        <taxon>Flavobacteriales</taxon>
        <taxon>Flavobacteriaceae</taxon>
        <taxon>Flavobacterium</taxon>
    </lineage>
</organism>
<keyword evidence="3" id="KW-1185">Reference proteome</keyword>
<proteinExistence type="predicted"/>
<keyword evidence="1" id="KW-0812">Transmembrane</keyword>
<feature type="transmembrane region" description="Helical" evidence="1">
    <location>
        <begin position="96"/>
        <end position="117"/>
    </location>
</feature>
<gene>
    <name evidence="2" type="ORF">GOQ30_02035</name>
</gene>
<evidence type="ECO:0000256" key="1">
    <source>
        <dbReference type="SAM" id="Phobius"/>
    </source>
</evidence>
<dbReference type="AlphaFoldDB" id="A0A6I4IE46"/>
<accession>A0A6I4IE46</accession>
<evidence type="ECO:0000313" key="2">
    <source>
        <dbReference type="EMBL" id="MVO07943.1"/>
    </source>
</evidence>
<evidence type="ECO:0000313" key="3">
    <source>
        <dbReference type="Proteomes" id="UP000431264"/>
    </source>
</evidence>
<protein>
    <submittedName>
        <fullName evidence="2">DoxX family protein</fullName>
    </submittedName>
</protein>
<feature type="transmembrane region" description="Helical" evidence="1">
    <location>
        <begin position="44"/>
        <end position="62"/>
    </location>
</feature>
<name>A0A6I4IE46_9FLAO</name>
<feature type="transmembrane region" description="Helical" evidence="1">
    <location>
        <begin position="67"/>
        <end position="90"/>
    </location>
</feature>
<keyword evidence="1" id="KW-0472">Membrane</keyword>
<keyword evidence="1" id="KW-1133">Transmembrane helix</keyword>
<dbReference type="EMBL" id="WQLW01000001">
    <property type="protein sequence ID" value="MVO07943.1"/>
    <property type="molecule type" value="Genomic_DNA"/>
</dbReference>
<reference evidence="3" key="1">
    <citation type="submission" date="2019-05" db="EMBL/GenBank/DDBJ databases">
        <title>Flavobacterium profundi sp. nov., isolated from a deep-sea seamount.</title>
        <authorList>
            <person name="Zhang D.-C."/>
        </authorList>
    </citation>
    <scope>NUCLEOTIDE SEQUENCE [LARGE SCALE GENOMIC DNA]</scope>
    <source>
        <strain evidence="3">TP390</strain>
    </source>
</reference>
<dbReference type="Proteomes" id="UP000431264">
    <property type="component" value="Unassembled WGS sequence"/>
</dbReference>